<feature type="domain" description="Ricin B lectin" evidence="2">
    <location>
        <begin position="86"/>
        <end position="170"/>
    </location>
</feature>
<dbReference type="InterPro" id="IPR035992">
    <property type="entry name" value="Ricin_B-like_lectins"/>
</dbReference>
<evidence type="ECO:0000313" key="4">
    <source>
        <dbReference type="Proteomes" id="UP000198282"/>
    </source>
</evidence>
<proteinExistence type="predicted"/>
<dbReference type="Proteomes" id="UP000198282">
    <property type="component" value="Unassembled WGS sequence"/>
</dbReference>
<dbReference type="InterPro" id="IPR000772">
    <property type="entry name" value="Ricin_B_lectin"/>
</dbReference>
<dbReference type="EMBL" id="FZOD01000015">
    <property type="protein sequence ID" value="SNS74117.1"/>
    <property type="molecule type" value="Genomic_DNA"/>
</dbReference>
<keyword evidence="1" id="KW-0732">Signal</keyword>
<evidence type="ECO:0000259" key="2">
    <source>
        <dbReference type="Pfam" id="PF14200"/>
    </source>
</evidence>
<name>A0A239GYC0_9ACTN</name>
<keyword evidence="4" id="KW-1185">Reference proteome</keyword>
<dbReference type="PROSITE" id="PS50231">
    <property type="entry name" value="RICIN_B_LECTIN"/>
    <property type="match status" value="1"/>
</dbReference>
<evidence type="ECO:0000256" key="1">
    <source>
        <dbReference type="SAM" id="SignalP"/>
    </source>
</evidence>
<keyword evidence="3" id="KW-0430">Lectin</keyword>
<dbReference type="Pfam" id="PF14200">
    <property type="entry name" value="RicinB_lectin_2"/>
    <property type="match status" value="1"/>
</dbReference>
<dbReference type="Gene3D" id="2.80.10.50">
    <property type="match status" value="1"/>
</dbReference>
<organism evidence="3 4">
    <name type="scientific">Streptosporangium subroseum</name>
    <dbReference type="NCBI Taxonomy" id="106412"/>
    <lineage>
        <taxon>Bacteria</taxon>
        <taxon>Bacillati</taxon>
        <taxon>Actinomycetota</taxon>
        <taxon>Actinomycetes</taxon>
        <taxon>Streptosporangiales</taxon>
        <taxon>Streptosporangiaceae</taxon>
        <taxon>Streptosporangium</taxon>
    </lineage>
</organism>
<dbReference type="AlphaFoldDB" id="A0A239GYC0"/>
<accession>A0A239GYC0</accession>
<dbReference type="GO" id="GO:0030246">
    <property type="term" value="F:carbohydrate binding"/>
    <property type="evidence" value="ECO:0007669"/>
    <property type="project" value="UniProtKB-KW"/>
</dbReference>
<feature type="chain" id="PRO_5012399024" evidence="1">
    <location>
        <begin position="28"/>
        <end position="184"/>
    </location>
</feature>
<reference evidence="3 4" key="1">
    <citation type="submission" date="2017-06" db="EMBL/GenBank/DDBJ databases">
        <authorList>
            <person name="Kim H.J."/>
            <person name="Triplett B.A."/>
        </authorList>
    </citation>
    <scope>NUCLEOTIDE SEQUENCE [LARGE SCALE GENOMIC DNA]</scope>
    <source>
        <strain evidence="3 4">CGMCC 4.2132</strain>
    </source>
</reference>
<protein>
    <submittedName>
        <fullName evidence="3">Ricin-type beta-trefoil lectin domain-like</fullName>
    </submittedName>
</protein>
<sequence>MSTTSVKRGAAAIAVALSLITTNGAAAVAESTAPTATDAKQQLSAGAFAAATSRLQNLNSLKCLLIQGTANDAPAVQYNCTDYADEKWTFEYVGLEVSRQYWRIRNVNSGKCLVARGYFDDAVQSACANYADQHWFIDYDEYQPYVRLINRNSRFCLTAKGTANGTRVGQSYCDEFADEWWYMV</sequence>
<feature type="signal peptide" evidence="1">
    <location>
        <begin position="1"/>
        <end position="27"/>
    </location>
</feature>
<evidence type="ECO:0000313" key="3">
    <source>
        <dbReference type="EMBL" id="SNS74117.1"/>
    </source>
</evidence>
<dbReference type="SUPFAM" id="SSF50370">
    <property type="entry name" value="Ricin B-like lectins"/>
    <property type="match status" value="1"/>
</dbReference>
<dbReference type="RefSeq" id="WP_179282082.1">
    <property type="nucleotide sequence ID" value="NZ_FZOD01000015.1"/>
</dbReference>
<dbReference type="CDD" id="cd00161">
    <property type="entry name" value="beta-trefoil_Ricin-like"/>
    <property type="match status" value="1"/>
</dbReference>
<gene>
    <name evidence="3" type="ORF">SAMN05216276_101511</name>
</gene>